<feature type="transmembrane region" description="Helical" evidence="1">
    <location>
        <begin position="126"/>
        <end position="143"/>
    </location>
</feature>
<proteinExistence type="predicted"/>
<organism evidence="2">
    <name type="scientific">Leptolyngbya sp. NK1-12</name>
    <dbReference type="NCBI Taxonomy" id="2547451"/>
    <lineage>
        <taxon>Bacteria</taxon>
        <taxon>Bacillati</taxon>
        <taxon>Cyanobacteriota</taxon>
        <taxon>Cyanophyceae</taxon>
        <taxon>Leptolyngbyales</taxon>
        <taxon>Leptolyngbyaceae</taxon>
        <taxon>Leptolyngbya group</taxon>
        <taxon>Leptolyngbya</taxon>
    </lineage>
</organism>
<keyword evidence="1" id="KW-1133">Transmembrane helix</keyword>
<dbReference type="AlphaFoldDB" id="A0AA96WGR9"/>
<keyword evidence="1" id="KW-0472">Membrane</keyword>
<dbReference type="PANTHER" id="PTHR34821">
    <property type="entry name" value="INNER MEMBRANE PROTEIN YDCZ"/>
    <property type="match status" value="1"/>
</dbReference>
<feature type="transmembrane region" description="Helical" evidence="1">
    <location>
        <begin position="36"/>
        <end position="54"/>
    </location>
</feature>
<dbReference type="GO" id="GO:0005886">
    <property type="term" value="C:plasma membrane"/>
    <property type="evidence" value="ECO:0007669"/>
    <property type="project" value="TreeGrafter"/>
</dbReference>
<feature type="transmembrane region" description="Helical" evidence="1">
    <location>
        <begin position="94"/>
        <end position="114"/>
    </location>
</feature>
<gene>
    <name evidence="2" type="ORF">HJG54_16535</name>
</gene>
<dbReference type="EMBL" id="CP053586">
    <property type="protein sequence ID" value="WNZ24305.1"/>
    <property type="molecule type" value="Genomic_DNA"/>
</dbReference>
<sequence length="144" mass="15198">MNFLFLLTLAVLSGLAITLQGQFMGLLDKGIGTKESIFITYGIGGMIATLMMIITQGGNLRAWHGVPWYAFSAGALGLIIVGTIGYVVPRLGLAPGFTLIVASQFISAVLIDHFGLFGASVRTLDGTKLLGVAILMIGVWLIVK</sequence>
<protein>
    <submittedName>
        <fullName evidence="2">DMT family transporter</fullName>
    </submittedName>
</protein>
<evidence type="ECO:0000313" key="2">
    <source>
        <dbReference type="EMBL" id="WNZ24305.1"/>
    </source>
</evidence>
<dbReference type="RefSeq" id="WP_316430050.1">
    <property type="nucleotide sequence ID" value="NZ_CP053586.1"/>
</dbReference>
<feature type="transmembrane region" description="Helical" evidence="1">
    <location>
        <begin position="66"/>
        <end position="88"/>
    </location>
</feature>
<dbReference type="PANTHER" id="PTHR34821:SF2">
    <property type="entry name" value="INNER MEMBRANE PROTEIN YDCZ"/>
    <property type="match status" value="1"/>
</dbReference>
<dbReference type="Pfam" id="PF04657">
    <property type="entry name" value="DMT_YdcZ"/>
    <property type="match status" value="1"/>
</dbReference>
<dbReference type="InterPro" id="IPR006750">
    <property type="entry name" value="YdcZ"/>
</dbReference>
<accession>A0AA96WGR9</accession>
<evidence type="ECO:0000256" key="1">
    <source>
        <dbReference type="SAM" id="Phobius"/>
    </source>
</evidence>
<keyword evidence="1" id="KW-0812">Transmembrane</keyword>
<name>A0AA96WGR9_9CYAN</name>
<reference evidence="2" key="1">
    <citation type="submission" date="2020-05" db="EMBL/GenBank/DDBJ databases">
        <authorList>
            <person name="Zhu T."/>
            <person name="Keshari N."/>
            <person name="Lu X."/>
        </authorList>
    </citation>
    <scope>NUCLEOTIDE SEQUENCE</scope>
    <source>
        <strain evidence="2">NK1-12</strain>
    </source>
</reference>